<feature type="transmembrane region" description="Helical" evidence="1">
    <location>
        <begin position="135"/>
        <end position="158"/>
    </location>
</feature>
<keyword evidence="1" id="KW-0472">Membrane</keyword>
<proteinExistence type="predicted"/>
<dbReference type="AlphaFoldDB" id="V6LQ63"/>
<protein>
    <recommendedName>
        <fullName evidence="3">Transmembrane protein</fullName>
    </recommendedName>
</protein>
<evidence type="ECO:0000256" key="1">
    <source>
        <dbReference type="SAM" id="Phobius"/>
    </source>
</evidence>
<dbReference type="EMBL" id="KI546151">
    <property type="protein sequence ID" value="EST42899.1"/>
    <property type="molecule type" value="Genomic_DNA"/>
</dbReference>
<dbReference type="VEuPathDB" id="GiardiaDB:SS50377_24029"/>
<sequence length="175" mass="20386">MIPLTFKVILILNMKAFSLYNQLEIYLTKILFRFQFKQIINILTSQIYPIRRIYQYKNIFKSQKNQQLIAYIPLSSEYIISNRITNLYIYQDPTCFSFLSSGNDIYVEVNQPSGFYGNLLIPVSAESKHDLTSPVFIIIWLVLASLSVLAVVLGGVYYCRGFRRVRKNGYNIIVQ</sequence>
<reference evidence="2" key="1">
    <citation type="journal article" date="2014" name="PLoS Genet.">
        <title>The Genome of Spironucleus salmonicida Highlights a Fish Pathogen Adapted to Fluctuating Environments.</title>
        <authorList>
            <person name="Xu F."/>
            <person name="Jerlstrom-Hultqvist J."/>
            <person name="Einarsson E."/>
            <person name="Astvaldsson A."/>
            <person name="Svard S.G."/>
            <person name="Andersson J.O."/>
        </authorList>
    </citation>
    <scope>NUCLEOTIDE SEQUENCE</scope>
</reference>
<gene>
    <name evidence="2" type="ORF">SS50377_17432</name>
</gene>
<evidence type="ECO:0008006" key="3">
    <source>
        <dbReference type="Google" id="ProtNLM"/>
    </source>
</evidence>
<name>V6LQ63_9EUKA</name>
<accession>V6LQ63</accession>
<keyword evidence="1" id="KW-1133">Transmembrane helix</keyword>
<evidence type="ECO:0000313" key="2">
    <source>
        <dbReference type="EMBL" id="EST42899.1"/>
    </source>
</evidence>
<keyword evidence="1" id="KW-0812">Transmembrane</keyword>
<organism evidence="2">
    <name type="scientific">Spironucleus salmonicida</name>
    <dbReference type="NCBI Taxonomy" id="348837"/>
    <lineage>
        <taxon>Eukaryota</taxon>
        <taxon>Metamonada</taxon>
        <taxon>Diplomonadida</taxon>
        <taxon>Hexamitidae</taxon>
        <taxon>Hexamitinae</taxon>
        <taxon>Spironucleus</taxon>
    </lineage>
</organism>